<dbReference type="AlphaFoldDB" id="A0A5C3N6L6"/>
<dbReference type="OrthoDB" id="3174721at2759"/>
<feature type="region of interest" description="Disordered" evidence="1">
    <location>
        <begin position="1"/>
        <end position="114"/>
    </location>
</feature>
<protein>
    <recommendedName>
        <fullName evidence="2">DUF6593 domain-containing protein</fullName>
    </recommendedName>
</protein>
<gene>
    <name evidence="3" type="ORF">OE88DRAFT_425116</name>
</gene>
<feature type="compositionally biased region" description="Basic and acidic residues" evidence="1">
    <location>
        <begin position="17"/>
        <end position="28"/>
    </location>
</feature>
<evidence type="ECO:0000313" key="4">
    <source>
        <dbReference type="Proteomes" id="UP000305948"/>
    </source>
</evidence>
<dbReference type="EMBL" id="ML213516">
    <property type="protein sequence ID" value="TFK49411.1"/>
    <property type="molecule type" value="Genomic_DNA"/>
</dbReference>
<evidence type="ECO:0000256" key="1">
    <source>
        <dbReference type="SAM" id="MobiDB-lite"/>
    </source>
</evidence>
<evidence type="ECO:0000259" key="2">
    <source>
        <dbReference type="Pfam" id="PF20236"/>
    </source>
</evidence>
<evidence type="ECO:0000313" key="3">
    <source>
        <dbReference type="EMBL" id="TFK49411.1"/>
    </source>
</evidence>
<proteinExistence type="predicted"/>
<dbReference type="Proteomes" id="UP000305948">
    <property type="component" value="Unassembled WGS sequence"/>
</dbReference>
<feature type="compositionally biased region" description="Pro residues" evidence="1">
    <location>
        <begin position="50"/>
        <end position="63"/>
    </location>
</feature>
<accession>A0A5C3N6L6</accession>
<feature type="compositionally biased region" description="Low complexity" evidence="1">
    <location>
        <begin position="29"/>
        <end position="40"/>
    </location>
</feature>
<organism evidence="3 4">
    <name type="scientific">Heliocybe sulcata</name>
    <dbReference type="NCBI Taxonomy" id="5364"/>
    <lineage>
        <taxon>Eukaryota</taxon>
        <taxon>Fungi</taxon>
        <taxon>Dikarya</taxon>
        <taxon>Basidiomycota</taxon>
        <taxon>Agaricomycotina</taxon>
        <taxon>Agaricomycetes</taxon>
        <taxon>Gloeophyllales</taxon>
        <taxon>Gloeophyllaceae</taxon>
        <taxon>Heliocybe</taxon>
    </lineage>
</organism>
<name>A0A5C3N6L6_9AGAM</name>
<keyword evidence="4" id="KW-1185">Reference proteome</keyword>
<dbReference type="Pfam" id="PF20236">
    <property type="entry name" value="DUF6593"/>
    <property type="match status" value="1"/>
</dbReference>
<dbReference type="InterPro" id="IPR046528">
    <property type="entry name" value="DUF6593"/>
</dbReference>
<feature type="compositionally biased region" description="Low complexity" evidence="1">
    <location>
        <begin position="77"/>
        <end position="90"/>
    </location>
</feature>
<feature type="domain" description="DUF6593" evidence="2">
    <location>
        <begin position="136"/>
        <end position="323"/>
    </location>
</feature>
<reference evidence="3 4" key="1">
    <citation type="journal article" date="2019" name="Nat. Ecol. Evol.">
        <title>Megaphylogeny resolves global patterns of mushroom evolution.</title>
        <authorList>
            <person name="Varga T."/>
            <person name="Krizsan K."/>
            <person name="Foldi C."/>
            <person name="Dima B."/>
            <person name="Sanchez-Garcia M."/>
            <person name="Sanchez-Ramirez S."/>
            <person name="Szollosi G.J."/>
            <person name="Szarkandi J.G."/>
            <person name="Papp V."/>
            <person name="Albert L."/>
            <person name="Andreopoulos W."/>
            <person name="Angelini C."/>
            <person name="Antonin V."/>
            <person name="Barry K.W."/>
            <person name="Bougher N.L."/>
            <person name="Buchanan P."/>
            <person name="Buyck B."/>
            <person name="Bense V."/>
            <person name="Catcheside P."/>
            <person name="Chovatia M."/>
            <person name="Cooper J."/>
            <person name="Damon W."/>
            <person name="Desjardin D."/>
            <person name="Finy P."/>
            <person name="Geml J."/>
            <person name="Haridas S."/>
            <person name="Hughes K."/>
            <person name="Justo A."/>
            <person name="Karasinski D."/>
            <person name="Kautmanova I."/>
            <person name="Kiss B."/>
            <person name="Kocsube S."/>
            <person name="Kotiranta H."/>
            <person name="LaButti K.M."/>
            <person name="Lechner B.E."/>
            <person name="Liimatainen K."/>
            <person name="Lipzen A."/>
            <person name="Lukacs Z."/>
            <person name="Mihaltcheva S."/>
            <person name="Morgado L.N."/>
            <person name="Niskanen T."/>
            <person name="Noordeloos M.E."/>
            <person name="Ohm R.A."/>
            <person name="Ortiz-Santana B."/>
            <person name="Ovrebo C."/>
            <person name="Racz N."/>
            <person name="Riley R."/>
            <person name="Savchenko A."/>
            <person name="Shiryaev A."/>
            <person name="Soop K."/>
            <person name="Spirin V."/>
            <person name="Szebenyi C."/>
            <person name="Tomsovsky M."/>
            <person name="Tulloss R.E."/>
            <person name="Uehling J."/>
            <person name="Grigoriev I.V."/>
            <person name="Vagvolgyi C."/>
            <person name="Papp T."/>
            <person name="Martin F.M."/>
            <person name="Miettinen O."/>
            <person name="Hibbett D.S."/>
            <person name="Nagy L.G."/>
        </authorList>
    </citation>
    <scope>NUCLEOTIDE SEQUENCE [LARGE SCALE GENOMIC DNA]</scope>
    <source>
        <strain evidence="3 4">OMC1185</strain>
    </source>
</reference>
<sequence>MSPRRSRTPHSYTAEAPDMRRQYSDQDHAPSATYPSPTTPGRVRQFATSPPAPTNPLPSPPMEPRSYHDERPPRGPPSSASSQSSNARHSGPVSPLLLTPPEARRPTAHPTRYSFSQLSPTSMIIAPIESTGPSRADDALYHISVSLNCFFPAAYTTTVRRGGSPSGPLVGEIELGNPDHKKKDRIGTVRIGSTKVWLAKVFKKGAGNHKTSAFSWKNPYSWEFPGNTQLLWNCSDHVKKVCPPFPLPPFPSPLNQLETQCHRVSYTAGRDTTPLVATFNPPHTDDKDVVVVLSPASLEVAGLNDQETLDHIVISVLLIERNRLCQF</sequence>